<accession>A0ACB9T8M4</accession>
<protein>
    <submittedName>
        <fullName evidence="1">Protein-l-isoaspartate o-methyltransferase</fullName>
    </submittedName>
</protein>
<evidence type="ECO:0000313" key="1">
    <source>
        <dbReference type="EMBL" id="KAI4463030.1"/>
    </source>
</evidence>
<comment type="caution">
    <text evidence="1">The sequence shown here is derived from an EMBL/GenBank/DDBJ whole genome shotgun (WGS) entry which is preliminary data.</text>
</comment>
<dbReference type="Proteomes" id="UP001056778">
    <property type="component" value="Chromosome 4"/>
</dbReference>
<proteinExistence type="predicted"/>
<dbReference type="EMBL" id="CM043018">
    <property type="protein sequence ID" value="KAI4463030.1"/>
    <property type="molecule type" value="Genomic_DNA"/>
</dbReference>
<reference evidence="1" key="1">
    <citation type="submission" date="2022-04" db="EMBL/GenBank/DDBJ databases">
        <title>Chromosome-scale genome assembly of Holotrichia oblita Faldermann.</title>
        <authorList>
            <person name="Rongchong L."/>
        </authorList>
    </citation>
    <scope>NUCLEOTIDE SEQUENCE</scope>
    <source>
        <strain evidence="1">81SQS9</strain>
    </source>
</reference>
<sequence length="212" mass="22780">MIITHCILDNGVIKSETVENAMAQVDRGNYSPRNPYMDAPQGIGYGVTISAPHMHAHALELLKEKLQPGERALDVGSGTGYLTVCMALILGEKGLAIGIDHIAELVELSRKNIQRDHPELLNSARVKLILGDGRLGSAENGPYKAIHVGAASPTLPEELIKQLKPGGRLVIPIGPAGGKQTLEQVDKLKDGTIQRQSLMHVMYGSLTDKPTD</sequence>
<gene>
    <name evidence="1" type="ORF">MML48_4g00011000</name>
</gene>
<organism evidence="1 2">
    <name type="scientific">Holotrichia oblita</name>
    <name type="common">Chafer beetle</name>
    <dbReference type="NCBI Taxonomy" id="644536"/>
    <lineage>
        <taxon>Eukaryota</taxon>
        <taxon>Metazoa</taxon>
        <taxon>Ecdysozoa</taxon>
        <taxon>Arthropoda</taxon>
        <taxon>Hexapoda</taxon>
        <taxon>Insecta</taxon>
        <taxon>Pterygota</taxon>
        <taxon>Neoptera</taxon>
        <taxon>Endopterygota</taxon>
        <taxon>Coleoptera</taxon>
        <taxon>Polyphaga</taxon>
        <taxon>Scarabaeiformia</taxon>
        <taxon>Scarabaeidae</taxon>
        <taxon>Melolonthinae</taxon>
        <taxon>Holotrichia</taxon>
    </lineage>
</organism>
<name>A0ACB9T8M4_HOLOL</name>
<evidence type="ECO:0000313" key="2">
    <source>
        <dbReference type="Proteomes" id="UP001056778"/>
    </source>
</evidence>
<keyword evidence="2" id="KW-1185">Reference proteome</keyword>